<keyword evidence="1" id="KW-0547">Nucleotide-binding</keyword>
<dbReference type="AlphaFoldDB" id="A0A933IB19"/>
<dbReference type="EMBL" id="JACQXR010000158">
    <property type="protein sequence ID" value="MBI4727781.1"/>
    <property type="molecule type" value="Genomic_DNA"/>
</dbReference>
<dbReference type="PANTHER" id="PTHR34301:SF8">
    <property type="entry name" value="ATPASE DOMAIN-CONTAINING PROTEIN"/>
    <property type="match status" value="1"/>
</dbReference>
<dbReference type="Gene3D" id="3.40.50.300">
    <property type="entry name" value="P-loop containing nucleotide triphosphate hydrolases"/>
    <property type="match status" value="1"/>
</dbReference>
<evidence type="ECO:0000313" key="1">
    <source>
        <dbReference type="EMBL" id="MBI4727781.1"/>
    </source>
</evidence>
<dbReference type="PANTHER" id="PTHR34301">
    <property type="entry name" value="DNA-BINDING PROTEIN-RELATED"/>
    <property type="match status" value="1"/>
</dbReference>
<keyword evidence="1" id="KW-0067">ATP-binding</keyword>
<gene>
    <name evidence="1" type="ORF">HY768_11285</name>
</gene>
<proteinExistence type="predicted"/>
<dbReference type="InterPro" id="IPR027417">
    <property type="entry name" value="P-loop_NTPase"/>
</dbReference>
<comment type="caution">
    <text evidence="1">The sequence shown here is derived from an EMBL/GenBank/DDBJ whole genome shotgun (WGS) entry which is preliminary data.</text>
</comment>
<accession>A0A933IB19</accession>
<reference evidence="1" key="1">
    <citation type="submission" date="2020-07" db="EMBL/GenBank/DDBJ databases">
        <title>Huge and variable diversity of episymbiotic CPR bacteria and DPANN archaea in groundwater ecosystems.</title>
        <authorList>
            <person name="He C.Y."/>
            <person name="Keren R."/>
            <person name="Whittaker M."/>
            <person name="Farag I.F."/>
            <person name="Doudna J."/>
            <person name="Cate J.H.D."/>
            <person name="Banfield J.F."/>
        </authorList>
    </citation>
    <scope>NUCLEOTIDE SEQUENCE</scope>
    <source>
        <strain evidence="1">NC_groundwater_1520_Pr4_B-0.1um_53_5</strain>
    </source>
</reference>
<name>A0A933IB19_UNCT6</name>
<dbReference type="Proteomes" id="UP000736328">
    <property type="component" value="Unassembled WGS sequence"/>
</dbReference>
<dbReference type="SUPFAM" id="SSF52540">
    <property type="entry name" value="P-loop containing nucleoside triphosphate hydrolases"/>
    <property type="match status" value="1"/>
</dbReference>
<organism evidence="1 2">
    <name type="scientific">candidate division TA06 bacterium</name>
    <dbReference type="NCBI Taxonomy" id="2250710"/>
    <lineage>
        <taxon>Bacteria</taxon>
        <taxon>Bacteria division TA06</taxon>
    </lineage>
</organism>
<sequence length="401" mass="45888">MNEIIKSKSPFYPGQPVPVEFFTGRLDKIEKISRAAKQVELGKPQAIFLTGEYGIGKSSLASYMRYYAERHNNLLGIHVLLGGTDTLEELATKTVEAVIKAQIYEPTFTEKVGDLLSKYIGKQEVFGFSVNFEALKADGLNLSKGYLPFLRDLLSRFKDVGTKGILLILDEINGITRNNKFAHFIKGLVDENAISKEPLPLLLMLCGVEERRKEMIGYHQPIERIFDIVEIEPMSNSDMRDFFARSFESVNMKINDDAMESLCHYSAGFPKIMHIIGDATYWLDKDNIIDKTDSFSGIFMAVEDVGRKFVDSQVLQALKSKDYHSILNKLVKRTTDLSFKKNEIIRDLSDNEKKKFNNFLQRMKRLKVVRSGLVQGDYIFNSRLVWLYIFLNTIQKEQKAN</sequence>
<protein>
    <submittedName>
        <fullName evidence="1">ATP-binding protein</fullName>
    </submittedName>
</protein>
<evidence type="ECO:0000313" key="2">
    <source>
        <dbReference type="Proteomes" id="UP000736328"/>
    </source>
</evidence>
<dbReference type="GO" id="GO:0005524">
    <property type="term" value="F:ATP binding"/>
    <property type="evidence" value="ECO:0007669"/>
    <property type="project" value="UniProtKB-KW"/>
</dbReference>